<evidence type="ECO:0000313" key="1">
    <source>
        <dbReference type="EMBL" id="SIQ81716.1"/>
    </source>
</evidence>
<reference evidence="2" key="1">
    <citation type="submission" date="2017-01" db="EMBL/GenBank/DDBJ databases">
        <authorList>
            <person name="Varghese N."/>
            <person name="Submissions S."/>
        </authorList>
    </citation>
    <scope>NUCLEOTIDE SEQUENCE [LARGE SCALE GENOMIC DNA]</scope>
    <source>
        <strain evidence="2">ATCC 51758</strain>
    </source>
</reference>
<accession>A0A1N6VVN2</accession>
<evidence type="ECO:0000313" key="2">
    <source>
        <dbReference type="Proteomes" id="UP000186819"/>
    </source>
</evidence>
<gene>
    <name evidence="1" type="ORF">SAMN05421829_10731</name>
</gene>
<name>A0A1N6VVN2_9RHOO</name>
<dbReference type="AlphaFoldDB" id="A0A1N6VVN2"/>
<sequence>MAQRLTAEQWTIVRKGYETDPRLSFADLASQFGVSKQAIHARAKAESWQRVISLAELNARARTRADHLVDGRLDAKSLASSREAGVDSATEQRAAVLARHRKEADGPRRMVYQAIQTSDIEKAKLAKTVAESLKIVHELERKAWGLDVGENTDRDSVIVIERT</sequence>
<dbReference type="Proteomes" id="UP000186819">
    <property type="component" value="Unassembled WGS sequence"/>
</dbReference>
<protein>
    <submittedName>
        <fullName evidence="1">Uncharacterized protein</fullName>
    </submittedName>
</protein>
<proteinExistence type="predicted"/>
<keyword evidence="2" id="KW-1185">Reference proteome</keyword>
<organism evidence="1 2">
    <name type="scientific">Aromatoleum tolulyticum</name>
    <dbReference type="NCBI Taxonomy" id="34027"/>
    <lineage>
        <taxon>Bacteria</taxon>
        <taxon>Pseudomonadati</taxon>
        <taxon>Pseudomonadota</taxon>
        <taxon>Betaproteobacteria</taxon>
        <taxon>Rhodocyclales</taxon>
        <taxon>Rhodocyclaceae</taxon>
        <taxon>Aromatoleum</taxon>
    </lineage>
</organism>
<dbReference type="EMBL" id="FTMD01000007">
    <property type="protein sequence ID" value="SIQ81716.1"/>
    <property type="molecule type" value="Genomic_DNA"/>
</dbReference>